<keyword evidence="1" id="KW-0175">Coiled coil</keyword>
<protein>
    <submittedName>
        <fullName evidence="3">Uncharacterized protein</fullName>
    </submittedName>
</protein>
<feature type="compositionally biased region" description="Basic and acidic residues" evidence="2">
    <location>
        <begin position="466"/>
        <end position="478"/>
    </location>
</feature>
<dbReference type="EMBL" id="CP001328">
    <property type="protein sequence ID" value="ACO65372.1"/>
    <property type="molecule type" value="Genomic_DNA"/>
</dbReference>
<dbReference type="RefSeq" id="XP_002504114.1">
    <property type="nucleotide sequence ID" value="XM_002504068.1"/>
</dbReference>
<accession>C1EBF3</accession>
<evidence type="ECO:0000313" key="4">
    <source>
        <dbReference type="Proteomes" id="UP000002009"/>
    </source>
</evidence>
<evidence type="ECO:0000256" key="1">
    <source>
        <dbReference type="SAM" id="Coils"/>
    </source>
</evidence>
<dbReference type="GeneID" id="8245055"/>
<feature type="compositionally biased region" description="Basic and acidic residues" evidence="2">
    <location>
        <begin position="753"/>
        <end position="765"/>
    </location>
</feature>
<feature type="compositionally biased region" description="Acidic residues" evidence="2">
    <location>
        <begin position="142"/>
        <end position="152"/>
    </location>
</feature>
<feature type="compositionally biased region" description="Basic and acidic residues" evidence="2">
    <location>
        <begin position="101"/>
        <end position="118"/>
    </location>
</feature>
<dbReference type="OrthoDB" id="9433at13792"/>
<feature type="region of interest" description="Disordered" evidence="2">
    <location>
        <begin position="753"/>
        <end position="804"/>
    </location>
</feature>
<proteinExistence type="predicted"/>
<feature type="region of interest" description="Disordered" evidence="2">
    <location>
        <begin position="33"/>
        <end position="126"/>
    </location>
</feature>
<feature type="region of interest" description="Disordered" evidence="2">
    <location>
        <begin position="956"/>
        <end position="988"/>
    </location>
</feature>
<feature type="compositionally biased region" description="Basic and acidic residues" evidence="2">
    <location>
        <begin position="959"/>
        <end position="988"/>
    </location>
</feature>
<feature type="coiled-coil region" evidence="1">
    <location>
        <begin position="300"/>
        <end position="353"/>
    </location>
</feature>
<feature type="compositionally biased region" description="Polar residues" evidence="2">
    <location>
        <begin position="766"/>
        <end position="776"/>
    </location>
</feature>
<name>C1EBF3_MICCC</name>
<feature type="region of interest" description="Disordered" evidence="2">
    <location>
        <begin position="246"/>
        <end position="275"/>
    </location>
</feature>
<dbReference type="OMA" id="HEMERFD"/>
<dbReference type="InParanoid" id="C1EBF3"/>
<keyword evidence="4" id="KW-1185">Reference proteome</keyword>
<feature type="region of interest" description="Disordered" evidence="2">
    <location>
        <begin position="459"/>
        <end position="478"/>
    </location>
</feature>
<dbReference type="KEGG" id="mis:MICPUN_60410"/>
<organism evidence="3 4">
    <name type="scientific">Micromonas commoda (strain RCC299 / NOUM17 / CCMP2709)</name>
    <name type="common">Picoplanktonic green alga</name>
    <dbReference type="NCBI Taxonomy" id="296587"/>
    <lineage>
        <taxon>Eukaryota</taxon>
        <taxon>Viridiplantae</taxon>
        <taxon>Chlorophyta</taxon>
        <taxon>Mamiellophyceae</taxon>
        <taxon>Mamiellales</taxon>
        <taxon>Mamiellaceae</taxon>
        <taxon>Micromonas</taxon>
    </lineage>
</organism>
<feature type="region of interest" description="Disordered" evidence="2">
    <location>
        <begin position="138"/>
        <end position="157"/>
    </location>
</feature>
<reference evidence="3 4" key="1">
    <citation type="journal article" date="2009" name="Science">
        <title>Green evolution and dynamic adaptations revealed by genomes of the marine picoeukaryotes Micromonas.</title>
        <authorList>
            <person name="Worden A.Z."/>
            <person name="Lee J.H."/>
            <person name="Mock T."/>
            <person name="Rouze P."/>
            <person name="Simmons M.P."/>
            <person name="Aerts A.L."/>
            <person name="Allen A.E."/>
            <person name="Cuvelier M.L."/>
            <person name="Derelle E."/>
            <person name="Everett M.V."/>
            <person name="Foulon E."/>
            <person name="Grimwood J."/>
            <person name="Gundlach H."/>
            <person name="Henrissat B."/>
            <person name="Napoli C."/>
            <person name="McDonald S.M."/>
            <person name="Parker M.S."/>
            <person name="Rombauts S."/>
            <person name="Salamov A."/>
            <person name="Von Dassow P."/>
            <person name="Badger J.H."/>
            <person name="Coutinho P.M."/>
            <person name="Demir E."/>
            <person name="Dubchak I."/>
            <person name="Gentemann C."/>
            <person name="Eikrem W."/>
            <person name="Gready J.E."/>
            <person name="John U."/>
            <person name="Lanier W."/>
            <person name="Lindquist E.A."/>
            <person name="Lucas S."/>
            <person name="Mayer K.F."/>
            <person name="Moreau H."/>
            <person name="Not F."/>
            <person name="Otillar R."/>
            <person name="Panaud O."/>
            <person name="Pangilinan J."/>
            <person name="Paulsen I."/>
            <person name="Piegu B."/>
            <person name="Poliakov A."/>
            <person name="Robbens S."/>
            <person name="Schmutz J."/>
            <person name="Toulza E."/>
            <person name="Wyss T."/>
            <person name="Zelensky A."/>
            <person name="Zhou K."/>
            <person name="Armbrust E.V."/>
            <person name="Bhattacharya D."/>
            <person name="Goodenough U.W."/>
            <person name="Van de Peer Y."/>
            <person name="Grigoriev I.V."/>
        </authorList>
    </citation>
    <scope>NUCLEOTIDE SEQUENCE [LARGE SCALE GENOMIC DNA]</scope>
    <source>
        <strain evidence="4">RCC299 / NOUM17</strain>
    </source>
</reference>
<feature type="compositionally biased region" description="Basic and acidic residues" evidence="2">
    <location>
        <begin position="929"/>
        <end position="943"/>
    </location>
</feature>
<evidence type="ECO:0000313" key="3">
    <source>
        <dbReference type="EMBL" id="ACO65372.1"/>
    </source>
</evidence>
<dbReference type="Proteomes" id="UP000002009">
    <property type="component" value="Chromosome 7"/>
</dbReference>
<feature type="coiled-coil region" evidence="1">
    <location>
        <begin position="663"/>
        <end position="691"/>
    </location>
</feature>
<sequence>MVMSKDDTNKVSRYDVGVAKATKVAASIYGAAKPKLGNPRAPATKKPLKPLPAWNDGFGRSTISSSSAPVKPRPGLAAHRANVRTGSNKAAERAPIVRTENIPKEAPTKSKYGDVEMRDADDDADEADETVQTATMTLSDSEVGDEVGEVDVADSSAETMKGEPTLEMYENEMKRLKEREEKLKKKMFAMRPDVNYETMAEVEEGWLLSGSRPDPRASERTGPRVMYSANPKYRIRTADGKYVIPETVDSTAGPRPEVILDDFDNPAGEQKPGTKMTKAERLAAEAEAIRIAEIKEKEAAERAKREAAAAKSSIMETELKFYRDTAARLAKEFNELKRNADAKDKTLQKLTIDLHAQGETNDLLANDAANFRGGGGSIQGVQLPPEASLAGAAEGPSAELTAEALLARVEIAEREAEEETFRTAQYGHMILRMRETNPTDPNRMDDPFGSIRTSNHNTAMAAAGRKKGDGRNDRDKFESKAHVPWLDGKIKSMNKYQDALDSEIAAKTSVLYKAEQEREHADAMMEQARINLKNRRDQWADQINQKKSYLIASRAEDAAEAKRKANFRQQLAKIRADAIEMEYRQKGGAKGMKGMKGNLARGLLGEMDGKKVAEEENKLDAALKKLSGVVEDISPDGLIASFNERMAKLSAFRDNSSLVQAKHDDLVEKHKEIAEELKEIKEKLLQAAEGRKSNADGRPEDVMEMAEYRMRNKMRVQKLILDEAESQVNNVGASIHNMMQTVTAFEKTIAKVTDDGKPKPAERRASMTSRNNSRVNLTGMERRKSESGRSTPASGIRKPSRTNLAAGVEEKKDTAVLDMMNREAREGMKYLTTFFEKIDQANIITAADVHKAKMLRLAKLKGTNVAGAVRKSFKHGLKLDDDLGHMSEDERHAAKFGLVAPANPQFNQRVVTAEEQDAAVLGEMDDDETGAKEENAEAEEAREKLKVGSVKLFRKSNAKKKDEGEKDWADEQEARLSRTKLPEAVKAA</sequence>
<dbReference type="AlphaFoldDB" id="C1EBF3"/>
<gene>
    <name evidence="3" type="ORF">MICPUN_60410</name>
</gene>
<evidence type="ECO:0000256" key="2">
    <source>
        <dbReference type="SAM" id="MobiDB-lite"/>
    </source>
</evidence>
<feature type="region of interest" description="Disordered" evidence="2">
    <location>
        <begin position="923"/>
        <end position="943"/>
    </location>
</feature>